<dbReference type="EMBL" id="JAPFFF010000053">
    <property type="protein sequence ID" value="KAK8839079.1"/>
    <property type="molecule type" value="Genomic_DNA"/>
</dbReference>
<evidence type="ECO:0000313" key="2">
    <source>
        <dbReference type="EMBL" id="KAK8839079.1"/>
    </source>
</evidence>
<keyword evidence="3" id="KW-1185">Reference proteome</keyword>
<sequence length="409" mass="48273">MISQIESNKVAERKRNINNELNNIRQKTYSQNGKSYFGLYKSIEEYDEIINEYKEQIDNININELNYQLSQCNNKLTEIKNELYHLLFSVVEDSLEIENKEKQLHNEEKEIKNNKLSLCDKIEQYKGLNRVINNAIKEKEFITKVNQKINDMKPLIELKYNKPNEYITKKINDLFDGYMTDLNEIINEILNDSCSKYAKSMTDYIKRHLDIKPLNKFISQLKLLSNTYFSSCNFDKESINSIINKIYTDIYNYWSKNFIEPFESILEKCMVISSNISNIKEAIAVASCLVKLINNQFKEEGEFDKLFQEYFDEFKTILDGILDKYINHETLNIKLNELIPKSNKIQQFIKSLPTEYTSITELITLYESIVGETITNRDIGKLLKNIDGIEYKRKKVNNKLVGMYKYTLK</sequence>
<feature type="coiled-coil region" evidence="1">
    <location>
        <begin position="7"/>
        <end position="117"/>
    </location>
</feature>
<evidence type="ECO:0000313" key="3">
    <source>
        <dbReference type="Proteomes" id="UP001470230"/>
    </source>
</evidence>
<reference evidence="2 3" key="1">
    <citation type="submission" date="2024-04" db="EMBL/GenBank/DDBJ databases">
        <title>Tritrichomonas musculus Genome.</title>
        <authorList>
            <person name="Alves-Ferreira E."/>
            <person name="Grigg M."/>
            <person name="Lorenzi H."/>
            <person name="Galac M."/>
        </authorList>
    </citation>
    <scope>NUCLEOTIDE SEQUENCE [LARGE SCALE GENOMIC DNA]</scope>
    <source>
        <strain evidence="2 3">EAF2021</strain>
    </source>
</reference>
<evidence type="ECO:0000256" key="1">
    <source>
        <dbReference type="SAM" id="Coils"/>
    </source>
</evidence>
<name>A0ABR2GYQ2_9EUKA</name>
<evidence type="ECO:0008006" key="4">
    <source>
        <dbReference type="Google" id="ProtNLM"/>
    </source>
</evidence>
<protein>
    <recommendedName>
        <fullName evidence="4">Exocyst complex component Sec6</fullName>
    </recommendedName>
</protein>
<dbReference type="Proteomes" id="UP001470230">
    <property type="component" value="Unassembled WGS sequence"/>
</dbReference>
<comment type="caution">
    <text evidence="2">The sequence shown here is derived from an EMBL/GenBank/DDBJ whole genome shotgun (WGS) entry which is preliminary data.</text>
</comment>
<keyword evidence="1" id="KW-0175">Coiled coil</keyword>
<gene>
    <name evidence="2" type="ORF">M9Y10_032549</name>
</gene>
<proteinExistence type="predicted"/>
<accession>A0ABR2GYQ2</accession>
<organism evidence="2 3">
    <name type="scientific">Tritrichomonas musculus</name>
    <dbReference type="NCBI Taxonomy" id="1915356"/>
    <lineage>
        <taxon>Eukaryota</taxon>
        <taxon>Metamonada</taxon>
        <taxon>Parabasalia</taxon>
        <taxon>Tritrichomonadida</taxon>
        <taxon>Tritrichomonadidae</taxon>
        <taxon>Tritrichomonas</taxon>
    </lineage>
</organism>